<dbReference type="EMBL" id="FQZU01000030">
    <property type="protein sequence ID" value="SHK67607.1"/>
    <property type="molecule type" value="Genomic_DNA"/>
</dbReference>
<dbReference type="Proteomes" id="UP000183994">
    <property type="component" value="Unassembled WGS sequence"/>
</dbReference>
<evidence type="ECO:0000313" key="1">
    <source>
        <dbReference type="EMBL" id="SHK67607.1"/>
    </source>
</evidence>
<proteinExistence type="predicted"/>
<gene>
    <name evidence="1" type="ORF">SAMN02745216_03882</name>
</gene>
<protein>
    <submittedName>
        <fullName evidence="1">Uncharacterized protein</fullName>
    </submittedName>
</protein>
<dbReference type="RefSeq" id="WP_073477918.1">
    <property type="nucleotide sequence ID" value="NZ_FQZU01000030.1"/>
</dbReference>
<reference evidence="2" key="1">
    <citation type="submission" date="2016-11" db="EMBL/GenBank/DDBJ databases">
        <authorList>
            <person name="Varghese N."/>
            <person name="Submissions S."/>
        </authorList>
    </citation>
    <scope>NUCLEOTIDE SEQUENCE [LARGE SCALE GENOMIC DNA]</scope>
    <source>
        <strain evidence="2">DSM 16219</strain>
    </source>
</reference>
<sequence>MSKDSNDSQSLIETWFDSLYSEMGISLTDEWFSPNNFAHIHCIEHDPTTGEANGNVHCLKASLSDMQDLEDAINLVMTEPWEQHSQYYVYLDSLTSQDSDIVQVTIEWRMDAETDERVLLLSFEDEQGKTWLHAIDPSTALLLAEYIHFLIEMGRKLVVLQGNASGYPVDVFRKVPIDRQLISTPSDEFAQQVVDSLEKQFSGA</sequence>
<dbReference type="STRING" id="1121393.SAMN02745216_03882"/>
<keyword evidence="2" id="KW-1185">Reference proteome</keyword>
<name>A0A1M6UEL2_9BACT</name>
<dbReference type="AlphaFoldDB" id="A0A1M6UEL2"/>
<organism evidence="1 2">
    <name type="scientific">Desulfatibacillum alkenivorans DSM 16219</name>
    <dbReference type="NCBI Taxonomy" id="1121393"/>
    <lineage>
        <taxon>Bacteria</taxon>
        <taxon>Pseudomonadati</taxon>
        <taxon>Thermodesulfobacteriota</taxon>
        <taxon>Desulfobacteria</taxon>
        <taxon>Desulfobacterales</taxon>
        <taxon>Desulfatibacillaceae</taxon>
        <taxon>Desulfatibacillum</taxon>
    </lineage>
</organism>
<evidence type="ECO:0000313" key="2">
    <source>
        <dbReference type="Proteomes" id="UP000183994"/>
    </source>
</evidence>
<accession>A0A1M6UEL2</accession>